<dbReference type="PANTHER" id="PTHR37079">
    <property type="entry name" value="SERINE/THREONINE-PROTEIN KINASE ATM"/>
    <property type="match status" value="1"/>
</dbReference>
<evidence type="ECO:0000256" key="8">
    <source>
        <dbReference type="ARBA" id="ARBA00022840"/>
    </source>
</evidence>
<feature type="domain" description="PI3K/PI4K catalytic" evidence="14">
    <location>
        <begin position="1276"/>
        <end position="1588"/>
    </location>
</feature>
<evidence type="ECO:0000259" key="14">
    <source>
        <dbReference type="PROSITE" id="PS50290"/>
    </source>
</evidence>
<dbReference type="Pfam" id="PF02260">
    <property type="entry name" value="FATC"/>
    <property type="match status" value="1"/>
</dbReference>
<comment type="catalytic activity">
    <reaction evidence="12">
        <text>L-seryl-[protein] + ATP = O-phospho-L-seryl-[protein] + ADP + H(+)</text>
        <dbReference type="Rhea" id="RHEA:17989"/>
        <dbReference type="Rhea" id="RHEA-COMP:9863"/>
        <dbReference type="Rhea" id="RHEA-COMP:11604"/>
        <dbReference type="ChEBI" id="CHEBI:15378"/>
        <dbReference type="ChEBI" id="CHEBI:29999"/>
        <dbReference type="ChEBI" id="CHEBI:30616"/>
        <dbReference type="ChEBI" id="CHEBI:83421"/>
        <dbReference type="ChEBI" id="CHEBI:456216"/>
        <dbReference type="EC" id="2.7.11.1"/>
    </reaction>
</comment>
<dbReference type="GO" id="GO:0006281">
    <property type="term" value="P:DNA repair"/>
    <property type="evidence" value="ECO:0007669"/>
    <property type="project" value="InterPro"/>
</dbReference>
<dbReference type="PROSITE" id="PS00916">
    <property type="entry name" value="PI3_4_KINASE_2"/>
    <property type="match status" value="1"/>
</dbReference>
<evidence type="ECO:0000256" key="6">
    <source>
        <dbReference type="ARBA" id="ARBA00022763"/>
    </source>
</evidence>
<keyword evidence="5" id="KW-0547">Nucleotide-binding</keyword>
<evidence type="ECO:0000256" key="12">
    <source>
        <dbReference type="ARBA" id="ARBA00048679"/>
    </source>
</evidence>
<dbReference type="EC" id="2.7.11.1" evidence="2"/>
<dbReference type="CDD" id="cd05171">
    <property type="entry name" value="PIKKc_ATM"/>
    <property type="match status" value="1"/>
</dbReference>
<comment type="caution">
    <text evidence="17">The sequence shown here is derived from an EMBL/GenBank/DDBJ whole genome shotgun (WGS) entry which is preliminary data.</text>
</comment>
<evidence type="ECO:0000259" key="15">
    <source>
        <dbReference type="PROSITE" id="PS51189"/>
    </source>
</evidence>
<proteinExistence type="predicted"/>
<keyword evidence="4" id="KW-0808">Transferase</keyword>
<dbReference type="InterPro" id="IPR000403">
    <property type="entry name" value="PI3/4_kinase_cat_dom"/>
</dbReference>
<evidence type="ECO:0000256" key="5">
    <source>
        <dbReference type="ARBA" id="ARBA00022741"/>
    </source>
</evidence>
<dbReference type="Gene3D" id="3.30.1010.10">
    <property type="entry name" value="Phosphatidylinositol 3-kinase Catalytic Subunit, Chain A, domain 4"/>
    <property type="match status" value="1"/>
</dbReference>
<dbReference type="PROSITE" id="PS00915">
    <property type="entry name" value="PI3_4_KINASE_1"/>
    <property type="match status" value="1"/>
</dbReference>
<accession>A0A835RRL5</accession>
<protein>
    <recommendedName>
        <fullName evidence="13">Serine/threonine-protein kinase ATM</fullName>
        <ecNumber evidence="2">2.7.11.1</ecNumber>
    </recommendedName>
</protein>
<evidence type="ECO:0000256" key="2">
    <source>
        <dbReference type="ARBA" id="ARBA00012513"/>
    </source>
</evidence>
<evidence type="ECO:0000256" key="11">
    <source>
        <dbReference type="ARBA" id="ARBA00047899"/>
    </source>
</evidence>
<dbReference type="PROSITE" id="PS50290">
    <property type="entry name" value="PI3_4_KINASE_3"/>
    <property type="match status" value="1"/>
</dbReference>
<dbReference type="PROSITE" id="PS51190">
    <property type="entry name" value="FATC"/>
    <property type="match status" value="1"/>
</dbReference>
<evidence type="ECO:0000313" key="17">
    <source>
        <dbReference type="EMBL" id="KAG0493501.1"/>
    </source>
</evidence>
<reference evidence="17 18" key="1">
    <citation type="journal article" date="2020" name="Nat. Food">
        <title>A phased Vanilla planifolia genome enables genetic improvement of flavour and production.</title>
        <authorList>
            <person name="Hasing T."/>
            <person name="Tang H."/>
            <person name="Brym M."/>
            <person name="Khazi F."/>
            <person name="Huang T."/>
            <person name="Chambers A.H."/>
        </authorList>
    </citation>
    <scope>NUCLEOTIDE SEQUENCE [LARGE SCALE GENOMIC DNA]</scope>
    <source>
        <tissue evidence="17">Leaf</tissue>
    </source>
</reference>
<evidence type="ECO:0000256" key="9">
    <source>
        <dbReference type="ARBA" id="ARBA00023242"/>
    </source>
</evidence>
<dbReference type="Pfam" id="PF00454">
    <property type="entry name" value="PI3_PI4_kinase"/>
    <property type="match status" value="1"/>
</dbReference>
<evidence type="ECO:0000256" key="10">
    <source>
        <dbReference type="ARBA" id="ARBA00023306"/>
    </source>
</evidence>
<evidence type="ECO:0000256" key="7">
    <source>
        <dbReference type="ARBA" id="ARBA00022777"/>
    </source>
</evidence>
<evidence type="ECO:0000259" key="16">
    <source>
        <dbReference type="PROSITE" id="PS51190"/>
    </source>
</evidence>
<evidence type="ECO:0000256" key="4">
    <source>
        <dbReference type="ARBA" id="ARBA00022679"/>
    </source>
</evidence>
<dbReference type="GO" id="GO:0005634">
    <property type="term" value="C:nucleus"/>
    <property type="evidence" value="ECO:0007669"/>
    <property type="project" value="UniProtKB-SubCell"/>
</dbReference>
<dbReference type="SUPFAM" id="SSF56112">
    <property type="entry name" value="Protein kinase-like (PK-like)"/>
    <property type="match status" value="1"/>
</dbReference>
<evidence type="ECO:0000256" key="1">
    <source>
        <dbReference type="ARBA" id="ARBA00004123"/>
    </source>
</evidence>
<sequence>MTTLLSILGHYIGIQHLQDQCCNIISTMLDIFKADSATETILVLGEQLQFLVSKLVACCIPSGRGESSTLPSQIIKLLSQLTVDADPLLYDFIKDLEPFPPLECLERVRIFHEDLCRTYSTRDRFLMFVRSSPHLPKELLLLSLQSLHEKLLMNDIIPHNRDVLEREWNNGWNCDSDIVNAVWNLFQLINTDDANDICGMLSDFVARIGIGDPYQETTFCPDVGVSDDLLLDLLQLLKKYLVDDSVKTVDITVQTLQGILSTEKGQGALLALNSYERSVIYGDKYDSFFLCVCISLEVIMCLFYFKFFLNNNFFYVLLQVHSKGVNLSLLEELLLDIEKKHTSIDVELDDSSIWSTMGKSYEIWICLLVHKVAGLCDDVILRLCREIVLLKSEVANLLFSSVLVNLAWNDDSNGHMRELISVKIRDNIFVESNGLAKSIQVVLDALNRLRSFYVADCAASCFTTRQKSNRISSVSRSRYPSEKSKGRTSDMSMLCSFWPKVYWLSLDYLLVAKAAIHCGSYFTAILYIEHWCEERFNGLTLGAPDFSHMEELPAYIELLIAAFTQINEPDAIYGVIQSHKLTSQLALFEHEGNWSKALEYCDLLVRSVPVGETENFPGKSSTNECLTYSTYGGRTTNWKYCKGLMRSLQNIGSRHLLDLYGRGLVSKIGDSEHDREFAELQYEAAWRAGNWDFSLFSPDVTYCSGPSARGISFNENLHSCLRALQEGDFDHFHLKLVDTKKELVLSISNASWEAAEYIHSNISKLQILHHLGMAWELRWKSSSSKQDSSLKHVKKFSGPVIPLKEQLEWLNIEWNFILRQAQLQMKLLEPVIAFRRVMLQILDCKEFLSEDLLQAASTLRKGLRYSLATSALHELKFLFCQTDQERKSRTYTFGRLEEAKILRAQGQPDMAINLAKYLLQNYQMEEEASNIYRLIGKWLAETRSSNSRTILEKYLKRSVELLETGGSNDQKYISRQCQTFFQLAHYTDSLFKNYEERLASNEWQAALRLRKHKTKELEVLIRRMKSSTKAKRTDYSVKIQELQKQLSMDREEAERLQDDRDNFLNLALEGYKRCLVIGGKYDLRVVFRIVSLWFSLHMRHNVVESMSSTAMEVQSYKFLPLVYQIASRLGISKEGEELISFQNALLFLVRKMAIEHPYHTIFQILALANGDRIKDKQRNKNSFVVDMDKKLAAENLLSELSSSHGGIIQQMKQMVEIYIKLAELETKKEDTNKKVPLPREIRSIRQLELVPVVTANIAIDPTCQYKEGTFPHFKGLGDSVKIMNGINVPKVVECFGSDGQMYRQLAKSGNDDLRQDAVMEQFFGIVNIFLQHHRDTWKRKLQIRTYKVVPFTPSAGLVEWVDRTIPLGEYLLGSSRNGGAHGRYGVGDWPFLQCRELMANDKDKSKAFLKVCKNFRPVMRYFFLERFLRPADWFERRLAYTRSVAASSMVGYIVGLGDRHSMNILIDEATAEVIHIDLGVAFEQGLMLKTPERVPFRLTRDIVDGMGVTGVEGVFRRCCEETLSVMRTNKEALLTIIEVFIHDPLYKWALSPLKALQRQKETNYDSDSSLESSEETCEGNRDAARAILRVKQKLDGYEDGEMRSVAGQVQQLIQDAIDTDRLSQMFPGWGAWL</sequence>
<dbReference type="FunFam" id="1.10.1070.11:FF:000015">
    <property type="entry name" value="Serine/threonine-protein kinase ATM"/>
    <property type="match status" value="1"/>
</dbReference>
<dbReference type="InterPro" id="IPR011009">
    <property type="entry name" value="Kinase-like_dom_sf"/>
</dbReference>
<dbReference type="SMART" id="SM01343">
    <property type="entry name" value="FATC"/>
    <property type="match status" value="1"/>
</dbReference>
<dbReference type="EMBL" id="JADCNM010000002">
    <property type="protein sequence ID" value="KAG0493501.1"/>
    <property type="molecule type" value="Genomic_DNA"/>
</dbReference>
<dbReference type="GO" id="GO:0004674">
    <property type="term" value="F:protein serine/threonine kinase activity"/>
    <property type="evidence" value="ECO:0007669"/>
    <property type="project" value="UniProtKB-KW"/>
</dbReference>
<dbReference type="PROSITE" id="PS51189">
    <property type="entry name" value="FAT"/>
    <property type="match status" value="1"/>
</dbReference>
<dbReference type="InterPro" id="IPR038980">
    <property type="entry name" value="ATM_plant"/>
</dbReference>
<gene>
    <name evidence="17" type="ORF">HPP92_004495</name>
</gene>
<evidence type="ECO:0000256" key="3">
    <source>
        <dbReference type="ARBA" id="ARBA00022527"/>
    </source>
</evidence>
<dbReference type="InterPro" id="IPR036940">
    <property type="entry name" value="PI3/4_kinase_cat_sf"/>
</dbReference>
<feature type="domain" description="FATC" evidence="16">
    <location>
        <begin position="1601"/>
        <end position="1633"/>
    </location>
</feature>
<dbReference type="PANTHER" id="PTHR37079:SF4">
    <property type="entry name" value="SERINE_THREONINE-PROTEIN KINASE ATM"/>
    <property type="match status" value="1"/>
</dbReference>
<keyword evidence="7" id="KW-0418">Kinase</keyword>
<organism evidence="17 18">
    <name type="scientific">Vanilla planifolia</name>
    <name type="common">Vanilla</name>
    <dbReference type="NCBI Taxonomy" id="51239"/>
    <lineage>
        <taxon>Eukaryota</taxon>
        <taxon>Viridiplantae</taxon>
        <taxon>Streptophyta</taxon>
        <taxon>Embryophyta</taxon>
        <taxon>Tracheophyta</taxon>
        <taxon>Spermatophyta</taxon>
        <taxon>Magnoliopsida</taxon>
        <taxon>Liliopsida</taxon>
        <taxon>Asparagales</taxon>
        <taxon>Orchidaceae</taxon>
        <taxon>Vanilloideae</taxon>
        <taxon>Vanilleae</taxon>
        <taxon>Vanilla</taxon>
    </lineage>
</organism>
<keyword evidence="3" id="KW-0723">Serine/threonine-protein kinase</keyword>
<dbReference type="GO" id="GO:0005524">
    <property type="term" value="F:ATP binding"/>
    <property type="evidence" value="ECO:0007669"/>
    <property type="project" value="UniProtKB-KW"/>
</dbReference>
<evidence type="ECO:0000313" key="18">
    <source>
        <dbReference type="Proteomes" id="UP000639772"/>
    </source>
</evidence>
<dbReference type="InterPro" id="IPR014009">
    <property type="entry name" value="PIK_FAT"/>
</dbReference>
<dbReference type="SMART" id="SM00146">
    <property type="entry name" value="PI3Kc"/>
    <property type="match status" value="1"/>
</dbReference>
<keyword evidence="10" id="KW-0131">Cell cycle</keyword>
<name>A0A835RRL5_VANPL</name>
<keyword evidence="9" id="KW-0539">Nucleus</keyword>
<dbReference type="Proteomes" id="UP000639772">
    <property type="component" value="Unassembled WGS sequence"/>
</dbReference>
<dbReference type="InterPro" id="IPR018936">
    <property type="entry name" value="PI3/4_kinase_CS"/>
</dbReference>
<dbReference type="FunFam" id="3.30.1010.10:FF:000023">
    <property type="entry name" value="Serine/threonine-protein kinase ATM"/>
    <property type="match status" value="1"/>
</dbReference>
<dbReference type="Gene3D" id="1.10.1070.11">
    <property type="entry name" value="Phosphatidylinositol 3-/4-kinase, catalytic domain"/>
    <property type="match status" value="1"/>
</dbReference>
<dbReference type="InterPro" id="IPR003152">
    <property type="entry name" value="FATC_dom"/>
</dbReference>
<feature type="domain" description="FAT" evidence="15">
    <location>
        <begin position="510"/>
        <end position="1170"/>
    </location>
</feature>
<dbReference type="InterPro" id="IPR044107">
    <property type="entry name" value="PIKKc_ATM"/>
</dbReference>
<comment type="catalytic activity">
    <reaction evidence="11">
        <text>L-threonyl-[protein] + ATP = O-phospho-L-threonyl-[protein] + ADP + H(+)</text>
        <dbReference type="Rhea" id="RHEA:46608"/>
        <dbReference type="Rhea" id="RHEA-COMP:11060"/>
        <dbReference type="Rhea" id="RHEA-COMP:11605"/>
        <dbReference type="ChEBI" id="CHEBI:15378"/>
        <dbReference type="ChEBI" id="CHEBI:30013"/>
        <dbReference type="ChEBI" id="CHEBI:30616"/>
        <dbReference type="ChEBI" id="CHEBI:61977"/>
        <dbReference type="ChEBI" id="CHEBI:456216"/>
        <dbReference type="EC" id="2.7.11.1"/>
    </reaction>
</comment>
<dbReference type="OrthoDB" id="381190at2759"/>
<keyword evidence="6" id="KW-0227">DNA damage</keyword>
<comment type="subcellular location">
    <subcellularLocation>
        <location evidence="1">Nucleus</location>
    </subcellularLocation>
</comment>
<evidence type="ECO:0000256" key="13">
    <source>
        <dbReference type="ARBA" id="ARBA00073111"/>
    </source>
</evidence>
<keyword evidence="8" id="KW-0067">ATP-binding</keyword>